<feature type="compositionally biased region" description="Low complexity" evidence="4">
    <location>
        <begin position="98"/>
        <end position="132"/>
    </location>
</feature>
<evidence type="ECO:0000256" key="1">
    <source>
        <dbReference type="ARBA" id="ARBA00004496"/>
    </source>
</evidence>
<dbReference type="GO" id="GO:0005737">
    <property type="term" value="C:cytoplasm"/>
    <property type="evidence" value="ECO:0007669"/>
    <property type="project" value="UniProtKB-SubCell"/>
</dbReference>
<gene>
    <name evidence="6" type="ORF">C2E21_6357</name>
</gene>
<dbReference type="InterPro" id="IPR007052">
    <property type="entry name" value="CS_dom"/>
</dbReference>
<name>A0A2P6TLX4_CHLSO</name>
<dbReference type="OrthoDB" id="416217at2759"/>
<feature type="region of interest" description="Disordered" evidence="4">
    <location>
        <begin position="98"/>
        <end position="145"/>
    </location>
</feature>
<dbReference type="Pfam" id="PF04969">
    <property type="entry name" value="CS"/>
    <property type="match status" value="1"/>
</dbReference>
<reference evidence="6 7" key="1">
    <citation type="journal article" date="2018" name="Plant J.">
        <title>Genome sequences of Chlorella sorokiniana UTEX 1602 and Micractinium conductrix SAG 241.80: implications to maltose excretion by a green alga.</title>
        <authorList>
            <person name="Arriola M.B."/>
            <person name="Velmurugan N."/>
            <person name="Zhang Y."/>
            <person name="Plunkett M.H."/>
            <person name="Hondzo H."/>
            <person name="Barney B.M."/>
        </authorList>
    </citation>
    <scope>NUCLEOTIDE SEQUENCE [LARGE SCALE GENOMIC DNA]</scope>
    <source>
        <strain evidence="7">UTEX 1602</strain>
    </source>
</reference>
<evidence type="ECO:0000256" key="4">
    <source>
        <dbReference type="SAM" id="MobiDB-lite"/>
    </source>
</evidence>
<comment type="function">
    <text evidence="3">Small heat shock protein required for the establishment of auxin gradients and for patterning of the apical domain of the embryo. Involved in the specification of the cotyledon primordia. Also required for normal inflorescence and floral meristem function, normal developmental patterning and thermotolerance. Acts as a molecular chaperone.</text>
</comment>
<comment type="subcellular location">
    <subcellularLocation>
        <location evidence="1">Cytoplasm</location>
    </subcellularLocation>
</comment>
<dbReference type="Gene3D" id="2.60.40.790">
    <property type="match status" value="1"/>
</dbReference>
<dbReference type="SUPFAM" id="SSF49764">
    <property type="entry name" value="HSP20-like chaperones"/>
    <property type="match status" value="1"/>
</dbReference>
<dbReference type="FunFam" id="2.60.40.790:FF:000001">
    <property type="entry name" value="Nuclear migration protein nudC"/>
    <property type="match status" value="1"/>
</dbReference>
<evidence type="ECO:0000259" key="5">
    <source>
        <dbReference type="PROSITE" id="PS51203"/>
    </source>
</evidence>
<keyword evidence="2" id="KW-0963">Cytoplasm</keyword>
<dbReference type="AlphaFoldDB" id="A0A2P6TLX4"/>
<evidence type="ECO:0000256" key="2">
    <source>
        <dbReference type="ARBA" id="ARBA00022490"/>
    </source>
</evidence>
<dbReference type="PANTHER" id="PTHR12356:SF3">
    <property type="entry name" value="NUCLEAR MIGRATION PROTEIN NUDC"/>
    <property type="match status" value="1"/>
</dbReference>
<evidence type="ECO:0000313" key="6">
    <source>
        <dbReference type="EMBL" id="PRW45246.1"/>
    </source>
</evidence>
<proteinExistence type="predicted"/>
<protein>
    <submittedName>
        <fullName evidence="6">BOBBER 1-like</fullName>
    </submittedName>
</protein>
<dbReference type="GO" id="GO:0006457">
    <property type="term" value="P:protein folding"/>
    <property type="evidence" value="ECO:0007669"/>
    <property type="project" value="TreeGrafter"/>
</dbReference>
<organism evidence="6 7">
    <name type="scientific">Chlorella sorokiniana</name>
    <name type="common">Freshwater green alga</name>
    <dbReference type="NCBI Taxonomy" id="3076"/>
    <lineage>
        <taxon>Eukaryota</taxon>
        <taxon>Viridiplantae</taxon>
        <taxon>Chlorophyta</taxon>
        <taxon>core chlorophytes</taxon>
        <taxon>Trebouxiophyceae</taxon>
        <taxon>Chlorellales</taxon>
        <taxon>Chlorellaceae</taxon>
        <taxon>Chlorella clade</taxon>
        <taxon>Chlorella</taxon>
    </lineage>
</organism>
<dbReference type="EMBL" id="LHPG02000012">
    <property type="protein sequence ID" value="PRW45246.1"/>
    <property type="molecule type" value="Genomic_DNA"/>
</dbReference>
<accession>A0A2P6TLX4</accession>
<dbReference type="GO" id="GO:0051082">
    <property type="term" value="F:unfolded protein binding"/>
    <property type="evidence" value="ECO:0007669"/>
    <property type="project" value="TreeGrafter"/>
</dbReference>
<dbReference type="Proteomes" id="UP000239899">
    <property type="component" value="Unassembled WGS sequence"/>
</dbReference>
<dbReference type="PROSITE" id="PS51203">
    <property type="entry name" value="CS"/>
    <property type="match status" value="1"/>
</dbReference>
<dbReference type="InterPro" id="IPR008978">
    <property type="entry name" value="HSP20-like_chaperone"/>
</dbReference>
<dbReference type="InterPro" id="IPR037898">
    <property type="entry name" value="NudC_fam"/>
</dbReference>
<dbReference type="PANTHER" id="PTHR12356">
    <property type="entry name" value="NUCLEAR MOVEMENT PROTEIN NUDC"/>
    <property type="match status" value="1"/>
</dbReference>
<sequence length="305" mass="32112">MIEEIDSTAYNKHYLEKVYNEVGSDPQAFLAAALDYVKQESSFFAQPGAAEAVARLVQARLPAGGAAPAAPAAAAAAGQHAAPAAAVAATAPEAGGQQPAAAASAAAGEAQPAEQAATAPPAEAAEAAEPSTLTPNDGNGADLGRYSWTQSLSEVVVSVPVPPGTKGRGCDVALGRDKLRVGLRGHPPVLDGPLFAAVKPDDCLWNLVDGRQLEVTLQKVDAMQWWRAVVKGEPEIDVQKVEPEASKLTDLDPEMRATVEKMMWDQRQKALGLPTSEEQRKADIMKQFMTQHPEMDFSNAKIDLS</sequence>
<dbReference type="STRING" id="3076.A0A2P6TLX4"/>
<evidence type="ECO:0000313" key="7">
    <source>
        <dbReference type="Proteomes" id="UP000239899"/>
    </source>
</evidence>
<evidence type="ECO:0000256" key="3">
    <source>
        <dbReference type="ARBA" id="ARBA00053226"/>
    </source>
</evidence>
<feature type="domain" description="CS" evidence="5">
    <location>
        <begin position="141"/>
        <end position="230"/>
    </location>
</feature>
<keyword evidence="7" id="KW-1185">Reference proteome</keyword>
<dbReference type="CDD" id="cd06467">
    <property type="entry name" value="p23_NUDC_like"/>
    <property type="match status" value="1"/>
</dbReference>
<comment type="caution">
    <text evidence="6">The sequence shown here is derived from an EMBL/GenBank/DDBJ whole genome shotgun (WGS) entry which is preliminary data.</text>
</comment>